<dbReference type="InterPro" id="IPR001680">
    <property type="entry name" value="WD40_rpt"/>
</dbReference>
<evidence type="ECO:0000256" key="1">
    <source>
        <dbReference type="ARBA" id="ARBA00004123"/>
    </source>
</evidence>
<comment type="subcellular location">
    <subcellularLocation>
        <location evidence="1">Nucleus</location>
    </subcellularLocation>
</comment>
<keyword evidence="2 5" id="KW-0853">WD repeat</keyword>
<gene>
    <name evidence="6" type="ORF">MKW94_018108</name>
</gene>
<dbReference type="InterPro" id="IPR015943">
    <property type="entry name" value="WD40/YVTN_repeat-like_dom_sf"/>
</dbReference>
<comment type="caution">
    <text evidence="6">The sequence shown here is derived from an EMBL/GenBank/DDBJ whole genome shotgun (WGS) entry which is preliminary data.</text>
</comment>
<dbReference type="PANTHER" id="PTHR19848:SF0">
    <property type="entry name" value="NOTCHLESS PROTEIN HOMOLOG 1"/>
    <property type="match status" value="1"/>
</dbReference>
<dbReference type="GO" id="GO:0000027">
    <property type="term" value="P:ribosomal large subunit assembly"/>
    <property type="evidence" value="ECO:0007669"/>
    <property type="project" value="TreeGrafter"/>
</dbReference>
<sequence length="63" mass="7141">WSADSRLLLSGSKDSTLKVWDIQKLKLKQDLPGHEDEVYALDWSPDGEKVASGGLDRNLKLWM</sequence>
<evidence type="ECO:0000256" key="5">
    <source>
        <dbReference type="PROSITE-ProRule" id="PRU00221"/>
    </source>
</evidence>
<dbReference type="Proteomes" id="UP001177140">
    <property type="component" value="Unassembled WGS sequence"/>
</dbReference>
<name>A0AA41VAM7_PAPNU</name>
<dbReference type="GO" id="GO:0005730">
    <property type="term" value="C:nucleolus"/>
    <property type="evidence" value="ECO:0007669"/>
    <property type="project" value="TreeGrafter"/>
</dbReference>
<feature type="repeat" description="WD" evidence="5">
    <location>
        <begin position="31"/>
        <end position="63"/>
    </location>
</feature>
<dbReference type="SUPFAM" id="SSF50978">
    <property type="entry name" value="WD40 repeat-like"/>
    <property type="match status" value="1"/>
</dbReference>
<dbReference type="SMART" id="SM00320">
    <property type="entry name" value="WD40"/>
    <property type="match status" value="1"/>
</dbReference>
<keyword evidence="3" id="KW-0677">Repeat</keyword>
<evidence type="ECO:0000256" key="3">
    <source>
        <dbReference type="ARBA" id="ARBA00022737"/>
    </source>
</evidence>
<dbReference type="InterPro" id="IPR036322">
    <property type="entry name" value="WD40_repeat_dom_sf"/>
</dbReference>
<evidence type="ECO:0000313" key="7">
    <source>
        <dbReference type="Proteomes" id="UP001177140"/>
    </source>
</evidence>
<feature type="non-terminal residue" evidence="6">
    <location>
        <position position="63"/>
    </location>
</feature>
<protein>
    <recommendedName>
        <fullName evidence="8">Transducin family protein</fullName>
    </recommendedName>
</protein>
<evidence type="ECO:0000313" key="6">
    <source>
        <dbReference type="EMBL" id="MCL7031218.1"/>
    </source>
</evidence>
<dbReference type="Gene3D" id="2.130.10.10">
    <property type="entry name" value="YVTN repeat-like/Quinoprotein amine dehydrogenase"/>
    <property type="match status" value="1"/>
</dbReference>
<dbReference type="PROSITE" id="PS50082">
    <property type="entry name" value="WD_REPEATS_2"/>
    <property type="match status" value="2"/>
</dbReference>
<keyword evidence="4" id="KW-0539">Nucleus</keyword>
<evidence type="ECO:0008006" key="8">
    <source>
        <dbReference type="Google" id="ProtNLM"/>
    </source>
</evidence>
<dbReference type="InterPro" id="IPR019775">
    <property type="entry name" value="WD40_repeat_CS"/>
</dbReference>
<dbReference type="EMBL" id="JAJJMA010109913">
    <property type="protein sequence ID" value="MCL7031218.1"/>
    <property type="molecule type" value="Genomic_DNA"/>
</dbReference>
<keyword evidence="7" id="KW-1185">Reference proteome</keyword>
<evidence type="ECO:0000256" key="4">
    <source>
        <dbReference type="ARBA" id="ARBA00023242"/>
    </source>
</evidence>
<dbReference type="Pfam" id="PF00400">
    <property type="entry name" value="WD40"/>
    <property type="match status" value="2"/>
</dbReference>
<evidence type="ECO:0000256" key="2">
    <source>
        <dbReference type="ARBA" id="ARBA00022574"/>
    </source>
</evidence>
<dbReference type="PROSITE" id="PS00678">
    <property type="entry name" value="WD_REPEATS_1"/>
    <property type="match status" value="1"/>
</dbReference>
<dbReference type="PROSITE" id="PS50294">
    <property type="entry name" value="WD_REPEATS_REGION"/>
    <property type="match status" value="2"/>
</dbReference>
<organism evidence="6 7">
    <name type="scientific">Papaver nudicaule</name>
    <name type="common">Iceland poppy</name>
    <dbReference type="NCBI Taxonomy" id="74823"/>
    <lineage>
        <taxon>Eukaryota</taxon>
        <taxon>Viridiplantae</taxon>
        <taxon>Streptophyta</taxon>
        <taxon>Embryophyta</taxon>
        <taxon>Tracheophyta</taxon>
        <taxon>Spermatophyta</taxon>
        <taxon>Magnoliopsida</taxon>
        <taxon>Ranunculales</taxon>
        <taxon>Papaveraceae</taxon>
        <taxon>Papaveroideae</taxon>
        <taxon>Papaver</taxon>
    </lineage>
</organism>
<accession>A0AA41VAM7</accession>
<dbReference type="AlphaFoldDB" id="A0AA41VAM7"/>
<dbReference type="PANTHER" id="PTHR19848">
    <property type="entry name" value="WD40 REPEAT PROTEIN"/>
    <property type="match status" value="1"/>
</dbReference>
<reference evidence="6" key="1">
    <citation type="submission" date="2022-03" db="EMBL/GenBank/DDBJ databases">
        <title>A functionally conserved STORR gene fusion in Papaver species that diverged 16.8 million years ago.</title>
        <authorList>
            <person name="Catania T."/>
        </authorList>
    </citation>
    <scope>NUCLEOTIDE SEQUENCE</scope>
    <source>
        <strain evidence="6">S-191538</strain>
    </source>
</reference>
<proteinExistence type="predicted"/>
<feature type="repeat" description="WD" evidence="5">
    <location>
        <begin position="1"/>
        <end position="30"/>
    </location>
</feature>